<reference evidence="2" key="1">
    <citation type="submission" date="2013-03" db="EMBL/GenBank/DDBJ databases">
        <authorList>
            <person name="Kushkina A.I."/>
            <person name="Tovkach F.I."/>
            <person name="Comeau A.M."/>
            <person name="Kostetskii I.E."/>
            <person name="Lisovskiy I."/>
            <person name="Ostapchuk A.M."/>
            <person name="Voychuk S.I."/>
            <person name="Gorb T.Y."/>
            <person name="Romanyuk L.V."/>
        </authorList>
    </citation>
    <scope>NUCLEOTIDE SEQUENCE [LARGE SCALE GENOMIC DNA]</scope>
</reference>
<keyword evidence="1" id="KW-0472">Membrane</keyword>
<organism evidence="2 3">
    <name type="scientific">Escherichia phage Lw1</name>
    <dbReference type="NCBI Taxonomy" id="1307804"/>
    <lineage>
        <taxon>Viruses</taxon>
        <taxon>Duplodnaviria</taxon>
        <taxon>Heunggongvirae</taxon>
        <taxon>Uroviricota</taxon>
        <taxon>Caudoviricetes</taxon>
        <taxon>Pantevenvirales</taxon>
        <taxon>Straboviridae</taxon>
        <taxon>Pseudotevenvirus</taxon>
        <taxon>Pseudotevenvirus lw1</taxon>
    </lineage>
</organism>
<keyword evidence="1" id="KW-1133">Transmembrane helix</keyword>
<dbReference type="RefSeq" id="YP_008060604.1">
    <property type="nucleotide sequence ID" value="NC_021344.2"/>
</dbReference>
<dbReference type="GeneID" id="16205093"/>
<dbReference type="Pfam" id="PF24027">
    <property type="entry name" value="DUF7338"/>
    <property type="match status" value="1"/>
</dbReference>
<evidence type="ECO:0000256" key="1">
    <source>
        <dbReference type="SAM" id="Phobius"/>
    </source>
</evidence>
<feature type="transmembrane region" description="Helical" evidence="1">
    <location>
        <begin position="6"/>
        <end position="34"/>
    </location>
</feature>
<dbReference type="KEGG" id="vg:16205093"/>
<keyword evidence="1" id="KW-0812">Transmembrane</keyword>
<accession>M9V132</accession>
<proteinExistence type="predicted"/>
<dbReference type="InterPro" id="IPR055762">
    <property type="entry name" value="DUF7338"/>
</dbReference>
<sequence>MRYLKYASWILLVPVDIITGILAILLAPFVVPFYDEKVGHLPKGFRWMETYDNPIDGDGGHIERWKDIRKWGAVGVYAQRVAWLWRNKAYNFAYHVLGRESISHTYWKGNKLVDSSSSDPKHHGFLVMWNESAWGVFGFVPWLRVHNIQFCLRVYCGWKLKSEVNNPDNKDRVMLAFHINPFRFYKVNT</sequence>
<name>M9V132_9CAUD</name>
<protein>
    <submittedName>
        <fullName evidence="2">Uncharacterized protein</fullName>
    </submittedName>
</protein>
<dbReference type="Proteomes" id="UP000012999">
    <property type="component" value="Segment"/>
</dbReference>
<gene>
    <name evidence="2" type="ORF">Lw1_gp081</name>
</gene>
<keyword evidence="3" id="KW-1185">Reference proteome</keyword>
<evidence type="ECO:0000313" key="2">
    <source>
        <dbReference type="EMBL" id="AGJ71489.1"/>
    </source>
</evidence>
<dbReference type="EMBL" id="KC801932">
    <property type="protein sequence ID" value="AGJ71489.1"/>
    <property type="molecule type" value="Genomic_DNA"/>
</dbReference>
<evidence type="ECO:0000313" key="3">
    <source>
        <dbReference type="Proteomes" id="UP000012999"/>
    </source>
</evidence>